<keyword evidence="2" id="KW-0732">Signal</keyword>
<gene>
    <name evidence="3" type="ORF">C7441_110141</name>
</gene>
<comment type="caution">
    <text evidence="3">The sequence shown here is derived from an EMBL/GenBank/DDBJ whole genome shotgun (WGS) entry which is preliminary data.</text>
</comment>
<evidence type="ECO:0000256" key="1">
    <source>
        <dbReference type="SAM" id="Coils"/>
    </source>
</evidence>
<dbReference type="RefSeq" id="WP_109613569.1">
    <property type="nucleotide sequence ID" value="NZ_QGGG01000010.1"/>
</dbReference>
<dbReference type="STRING" id="1192868.GCA_000304395_03448"/>
<reference evidence="3 4" key="1">
    <citation type="submission" date="2018-05" db="EMBL/GenBank/DDBJ databases">
        <title>Genomic Encyclopedia of Type Strains, Phase IV (KMG-IV): sequencing the most valuable type-strain genomes for metagenomic binning, comparative biology and taxonomic classification.</title>
        <authorList>
            <person name="Goeker M."/>
        </authorList>
    </citation>
    <scope>NUCLEOTIDE SEQUENCE [LARGE SCALE GENOMIC DNA]</scope>
    <source>
        <strain evidence="3 4">DSM 6986</strain>
    </source>
</reference>
<sequence length="146" mass="16203">MRCLAIAVAAACLSQTVTGASASEDRYRLEKKDGGYVRMDTQTGAMSLCEERSGQLVCKLAADERDAYQSQIEQLQGSLKTLEDRVTALEKGRVAVPAPGLPSEEEFEKGMGYMERFFRRFMGIVKDFEQEENKPGQNQPADPNKT</sequence>
<dbReference type="AlphaFoldDB" id="A0A316C2U0"/>
<name>A0A316C2U0_PSESE</name>
<protein>
    <submittedName>
        <fullName evidence="3">Uncharacterized protein</fullName>
    </submittedName>
</protein>
<organism evidence="3 4">
    <name type="scientific">Pseudaminobacter salicylatoxidans</name>
    <dbReference type="NCBI Taxonomy" id="93369"/>
    <lineage>
        <taxon>Bacteria</taxon>
        <taxon>Pseudomonadati</taxon>
        <taxon>Pseudomonadota</taxon>
        <taxon>Alphaproteobacteria</taxon>
        <taxon>Hyphomicrobiales</taxon>
        <taxon>Phyllobacteriaceae</taxon>
        <taxon>Pseudaminobacter</taxon>
    </lineage>
</organism>
<proteinExistence type="predicted"/>
<keyword evidence="4" id="KW-1185">Reference proteome</keyword>
<dbReference type="EMBL" id="QGGG01000010">
    <property type="protein sequence ID" value="PWJ81607.1"/>
    <property type="molecule type" value="Genomic_DNA"/>
</dbReference>
<accession>A0A316C2U0</accession>
<keyword evidence="1" id="KW-0175">Coiled coil</keyword>
<evidence type="ECO:0000256" key="2">
    <source>
        <dbReference type="SAM" id="SignalP"/>
    </source>
</evidence>
<dbReference type="OrthoDB" id="7870871at2"/>
<feature type="chain" id="PRO_5016403564" evidence="2">
    <location>
        <begin position="23"/>
        <end position="146"/>
    </location>
</feature>
<feature type="signal peptide" evidence="2">
    <location>
        <begin position="1"/>
        <end position="22"/>
    </location>
</feature>
<evidence type="ECO:0000313" key="3">
    <source>
        <dbReference type="EMBL" id="PWJ81607.1"/>
    </source>
</evidence>
<dbReference type="Proteomes" id="UP000245396">
    <property type="component" value="Unassembled WGS sequence"/>
</dbReference>
<evidence type="ECO:0000313" key="4">
    <source>
        <dbReference type="Proteomes" id="UP000245396"/>
    </source>
</evidence>
<feature type="coiled-coil region" evidence="1">
    <location>
        <begin position="58"/>
        <end position="92"/>
    </location>
</feature>